<evidence type="ECO:0000256" key="2">
    <source>
        <dbReference type="ARBA" id="ARBA00023128"/>
    </source>
</evidence>
<name>A0AAD7ML98_9AGAR</name>
<protein>
    <recommendedName>
        <fullName evidence="5">Required for respiratory growth protein 7, mitochondrial</fullName>
    </recommendedName>
</protein>
<dbReference type="Proteomes" id="UP001215280">
    <property type="component" value="Unassembled WGS sequence"/>
</dbReference>
<dbReference type="PANTHER" id="PTHR28133:SF1">
    <property type="entry name" value="REQUIRED FOR RESPIRATORY GROWTH PROTEIN 7, MITOCHONDRIAL"/>
    <property type="match status" value="1"/>
</dbReference>
<evidence type="ECO:0008006" key="5">
    <source>
        <dbReference type="Google" id="ProtNLM"/>
    </source>
</evidence>
<dbReference type="InterPro" id="IPR018828">
    <property type="entry name" value="RRG7"/>
</dbReference>
<gene>
    <name evidence="3" type="ORF">DFH07DRAFT_760221</name>
</gene>
<dbReference type="PANTHER" id="PTHR28133">
    <property type="entry name" value="REQUIRED FOR RESPIRATORY GROWTH PROTEIN 7, MITOCHONDRIAL"/>
    <property type="match status" value="1"/>
</dbReference>
<evidence type="ECO:0000313" key="3">
    <source>
        <dbReference type="EMBL" id="KAJ7721958.1"/>
    </source>
</evidence>
<accession>A0AAD7ML98</accession>
<keyword evidence="4" id="KW-1185">Reference proteome</keyword>
<reference evidence="3" key="1">
    <citation type="submission" date="2023-03" db="EMBL/GenBank/DDBJ databases">
        <title>Massive genome expansion in bonnet fungi (Mycena s.s.) driven by repeated elements and novel gene families across ecological guilds.</title>
        <authorList>
            <consortium name="Lawrence Berkeley National Laboratory"/>
            <person name="Harder C.B."/>
            <person name="Miyauchi S."/>
            <person name="Viragh M."/>
            <person name="Kuo A."/>
            <person name="Thoen E."/>
            <person name="Andreopoulos B."/>
            <person name="Lu D."/>
            <person name="Skrede I."/>
            <person name="Drula E."/>
            <person name="Henrissat B."/>
            <person name="Morin E."/>
            <person name="Kohler A."/>
            <person name="Barry K."/>
            <person name="LaButti K."/>
            <person name="Morin E."/>
            <person name="Salamov A."/>
            <person name="Lipzen A."/>
            <person name="Mereny Z."/>
            <person name="Hegedus B."/>
            <person name="Baldrian P."/>
            <person name="Stursova M."/>
            <person name="Weitz H."/>
            <person name="Taylor A."/>
            <person name="Grigoriev I.V."/>
            <person name="Nagy L.G."/>
            <person name="Martin F."/>
            <person name="Kauserud H."/>
        </authorList>
    </citation>
    <scope>NUCLEOTIDE SEQUENCE</scope>
    <source>
        <strain evidence="3">CBHHK188m</strain>
    </source>
</reference>
<dbReference type="Pfam" id="PF10356">
    <property type="entry name" value="RRG7"/>
    <property type="match status" value="1"/>
</dbReference>
<keyword evidence="2" id="KW-0496">Mitochondrion</keyword>
<dbReference type="GO" id="GO:0005739">
    <property type="term" value="C:mitochondrion"/>
    <property type="evidence" value="ECO:0007669"/>
    <property type="project" value="UniProtKB-SubCell"/>
</dbReference>
<evidence type="ECO:0000313" key="4">
    <source>
        <dbReference type="Proteomes" id="UP001215280"/>
    </source>
</evidence>
<organism evidence="3 4">
    <name type="scientific">Mycena maculata</name>
    <dbReference type="NCBI Taxonomy" id="230809"/>
    <lineage>
        <taxon>Eukaryota</taxon>
        <taxon>Fungi</taxon>
        <taxon>Dikarya</taxon>
        <taxon>Basidiomycota</taxon>
        <taxon>Agaricomycotina</taxon>
        <taxon>Agaricomycetes</taxon>
        <taxon>Agaricomycetidae</taxon>
        <taxon>Agaricales</taxon>
        <taxon>Marasmiineae</taxon>
        <taxon>Mycenaceae</taxon>
        <taxon>Mycena</taxon>
    </lineage>
</organism>
<dbReference type="EMBL" id="JARJLG010000263">
    <property type="protein sequence ID" value="KAJ7721958.1"/>
    <property type="molecule type" value="Genomic_DNA"/>
</dbReference>
<comment type="caution">
    <text evidence="3">The sequence shown here is derived from an EMBL/GenBank/DDBJ whole genome shotgun (WGS) entry which is preliminary data.</text>
</comment>
<comment type="subcellular location">
    <subcellularLocation>
        <location evidence="1">Mitochondrion</location>
    </subcellularLocation>
</comment>
<sequence>MAARRFLSAVSPILATVHRGNNFEERSMKILQDHLSMSLRRVGGKSDGGIDLMGWWWLPPAESEPQNVPDALPPRRRLRVLAQCKAEKKKAGPHYVREMEGVLHRYMSLTGSASSASSQYPLVALLVSESSFTKSTILRAQSSPVPFFLLHIPPLPDPDATEDVDEEPSKIGTAVWNPALAGTRGLLQGKMEARWERSLTGAGRPGVWWNGQRLRSWTPDGDSEEELTMENEDRFFEALAEGTS</sequence>
<dbReference type="AlphaFoldDB" id="A0AAD7ML98"/>
<proteinExistence type="predicted"/>
<evidence type="ECO:0000256" key="1">
    <source>
        <dbReference type="ARBA" id="ARBA00004173"/>
    </source>
</evidence>